<keyword evidence="2" id="KW-1185">Reference proteome</keyword>
<dbReference type="AlphaFoldDB" id="A0A5P9JV65"/>
<dbReference type="KEGG" id="mico:GDR74_05245"/>
<organism evidence="1 2">
    <name type="scientific">Microvirga thermotolerans</name>
    <dbReference type="NCBI Taxonomy" id="2651334"/>
    <lineage>
        <taxon>Bacteria</taxon>
        <taxon>Pseudomonadati</taxon>
        <taxon>Pseudomonadota</taxon>
        <taxon>Alphaproteobacteria</taxon>
        <taxon>Hyphomicrobiales</taxon>
        <taxon>Methylobacteriaceae</taxon>
        <taxon>Microvirga</taxon>
    </lineage>
</organism>
<accession>A0A5P9JV65</accession>
<proteinExistence type="predicted"/>
<gene>
    <name evidence="1" type="ORF">GDR74_05245</name>
</gene>
<protein>
    <submittedName>
        <fullName evidence="1">Uncharacterized protein</fullName>
    </submittedName>
</protein>
<evidence type="ECO:0000313" key="2">
    <source>
        <dbReference type="Proteomes" id="UP000325614"/>
    </source>
</evidence>
<dbReference type="Proteomes" id="UP000325614">
    <property type="component" value="Chromosome"/>
</dbReference>
<name>A0A5P9JV65_9HYPH</name>
<evidence type="ECO:0000313" key="1">
    <source>
        <dbReference type="EMBL" id="QFU15668.1"/>
    </source>
</evidence>
<dbReference type="RefSeq" id="WP_152585313.1">
    <property type="nucleotide sequence ID" value="NZ_CP045423.1"/>
</dbReference>
<reference evidence="1 2" key="1">
    <citation type="submission" date="2019-10" db="EMBL/GenBank/DDBJ databases">
        <title>Isolation, Identification of Microvirga thermotolerans HR1, a novel thermophilic bacterium and Comparative Genomics of the genus Microvirga.</title>
        <authorList>
            <person name="Li J."/>
            <person name="Zhang W."/>
            <person name="Lin M."/>
            <person name="Wang J."/>
        </authorList>
    </citation>
    <scope>NUCLEOTIDE SEQUENCE [LARGE SCALE GENOMIC DNA]</scope>
    <source>
        <strain evidence="1 2">HR1</strain>
    </source>
</reference>
<sequence>MADIISLADLRKSAKQEEILSLFQREAAANRVRRRRYRAEFPTARPGISGNLNDLYEQASAVLTRHYDGDGRVPAIVAEKCLELLKALSEHAQPE</sequence>
<dbReference type="EMBL" id="CP045423">
    <property type="protein sequence ID" value="QFU15668.1"/>
    <property type="molecule type" value="Genomic_DNA"/>
</dbReference>